<dbReference type="EMBL" id="MT104466">
    <property type="protein sequence ID" value="QJD54663.1"/>
    <property type="molecule type" value="Genomic_DNA"/>
</dbReference>
<keyword evidence="2" id="KW-1185">Reference proteome</keyword>
<sequence>MNRAQGNTRALPDGFLHVQNFTVTKQAGIAAIVWTHAFTLEQREIVEDILRGLAEGDERRCHYKHGCWRFSKPFLKVNFEWAVFKVAQALRLDPAQTLYQLVLQRDRAINKD</sequence>
<reference evidence="1 2" key="1">
    <citation type="journal article" date="2020" name="Microb. Biotechnol.">
        <title>Phage biocontrol to combat Pseudomonas syringae pathogens causing disease in cherry.</title>
        <authorList>
            <person name="Rabiey M."/>
            <person name="Roy S.R."/>
            <person name="Holtappels D."/>
            <person name="Franceschetti L."/>
            <person name="Quilty B.J."/>
            <person name="Creeth R."/>
            <person name="Sundin G.W."/>
            <person name="Wagemans J."/>
            <person name="Lavigne R."/>
            <person name="Jackson R.W."/>
        </authorList>
    </citation>
    <scope>NUCLEOTIDE SEQUENCE [LARGE SCALE GENOMIC DNA]</scope>
</reference>
<organism evidence="1 2">
    <name type="scientific">Pseudomonas phage MR2</name>
    <dbReference type="NCBI Taxonomy" id="2711170"/>
    <lineage>
        <taxon>Viruses</taxon>
        <taxon>Duplodnaviria</taxon>
        <taxon>Heunggongvirae</taxon>
        <taxon>Uroviricota</taxon>
        <taxon>Caudoviricetes</taxon>
        <taxon>Autographivirales</taxon>
        <taxon>Autotranscriptaviridae</taxon>
        <taxon>Studiervirinae</taxon>
        <taxon>Hennigervirus</taxon>
        <taxon>Hennigervirus MR2</taxon>
    </lineage>
</organism>
<protein>
    <submittedName>
        <fullName evidence="1">Uncharacterized protein</fullName>
    </submittedName>
</protein>
<evidence type="ECO:0000313" key="1">
    <source>
        <dbReference type="EMBL" id="QJD54663.1"/>
    </source>
</evidence>
<name>A0A6M3TA75_9CAUD</name>
<gene>
    <name evidence="1" type="ORF">PssvBMR2_gp20</name>
</gene>
<evidence type="ECO:0000313" key="2">
    <source>
        <dbReference type="Proteomes" id="UP000502596"/>
    </source>
</evidence>
<accession>A0A6M3TA75</accession>
<proteinExistence type="predicted"/>
<dbReference type="Proteomes" id="UP000502596">
    <property type="component" value="Segment"/>
</dbReference>